<accession>A0A9P4IEQ7</accession>
<dbReference type="PANTHER" id="PTHR37540">
    <property type="entry name" value="TRANSCRIPTION FACTOR (ACR-2), PUTATIVE-RELATED-RELATED"/>
    <property type="match status" value="1"/>
</dbReference>
<evidence type="ECO:0000313" key="2">
    <source>
        <dbReference type="Proteomes" id="UP000799772"/>
    </source>
</evidence>
<keyword evidence="2" id="KW-1185">Reference proteome</keyword>
<proteinExistence type="predicted"/>
<organism evidence="1 2">
    <name type="scientific">Rhizodiscina lignyota</name>
    <dbReference type="NCBI Taxonomy" id="1504668"/>
    <lineage>
        <taxon>Eukaryota</taxon>
        <taxon>Fungi</taxon>
        <taxon>Dikarya</taxon>
        <taxon>Ascomycota</taxon>
        <taxon>Pezizomycotina</taxon>
        <taxon>Dothideomycetes</taxon>
        <taxon>Pleosporomycetidae</taxon>
        <taxon>Aulographales</taxon>
        <taxon>Rhizodiscinaceae</taxon>
        <taxon>Rhizodiscina</taxon>
    </lineage>
</organism>
<protein>
    <submittedName>
        <fullName evidence="1">Uncharacterized protein</fullName>
    </submittedName>
</protein>
<dbReference type="OrthoDB" id="4158087at2759"/>
<dbReference type="AlphaFoldDB" id="A0A9P4IEQ7"/>
<comment type="caution">
    <text evidence="1">The sequence shown here is derived from an EMBL/GenBank/DDBJ whole genome shotgun (WGS) entry which is preliminary data.</text>
</comment>
<reference evidence="1" key="1">
    <citation type="journal article" date="2020" name="Stud. Mycol.">
        <title>101 Dothideomycetes genomes: a test case for predicting lifestyles and emergence of pathogens.</title>
        <authorList>
            <person name="Haridas S."/>
            <person name="Albert R."/>
            <person name="Binder M."/>
            <person name="Bloem J."/>
            <person name="Labutti K."/>
            <person name="Salamov A."/>
            <person name="Andreopoulos B."/>
            <person name="Baker S."/>
            <person name="Barry K."/>
            <person name="Bills G."/>
            <person name="Bluhm B."/>
            <person name="Cannon C."/>
            <person name="Castanera R."/>
            <person name="Culley D."/>
            <person name="Daum C."/>
            <person name="Ezra D."/>
            <person name="Gonzalez J."/>
            <person name="Henrissat B."/>
            <person name="Kuo A."/>
            <person name="Liang C."/>
            <person name="Lipzen A."/>
            <person name="Lutzoni F."/>
            <person name="Magnuson J."/>
            <person name="Mondo S."/>
            <person name="Nolan M."/>
            <person name="Ohm R."/>
            <person name="Pangilinan J."/>
            <person name="Park H.-J."/>
            <person name="Ramirez L."/>
            <person name="Alfaro M."/>
            <person name="Sun H."/>
            <person name="Tritt A."/>
            <person name="Yoshinaga Y."/>
            <person name="Zwiers L.-H."/>
            <person name="Turgeon B."/>
            <person name="Goodwin S."/>
            <person name="Spatafora J."/>
            <person name="Crous P."/>
            <person name="Grigoriev I."/>
        </authorList>
    </citation>
    <scope>NUCLEOTIDE SEQUENCE</scope>
    <source>
        <strain evidence="1">CBS 133067</strain>
    </source>
</reference>
<gene>
    <name evidence="1" type="ORF">NA57DRAFT_42558</name>
</gene>
<dbReference type="PANTHER" id="PTHR37540:SF9">
    <property type="entry name" value="ZN(2)-C6 FUNGAL-TYPE DOMAIN-CONTAINING PROTEIN"/>
    <property type="match status" value="1"/>
</dbReference>
<dbReference type="EMBL" id="ML978129">
    <property type="protein sequence ID" value="KAF2096856.1"/>
    <property type="molecule type" value="Genomic_DNA"/>
</dbReference>
<evidence type="ECO:0000313" key="1">
    <source>
        <dbReference type="EMBL" id="KAF2096856.1"/>
    </source>
</evidence>
<dbReference type="Proteomes" id="UP000799772">
    <property type="component" value="Unassembled WGS sequence"/>
</dbReference>
<name>A0A9P4IEQ7_9PEZI</name>
<sequence length="325" mass="36805">MAAVCEDSLRGTTTQTSPQALVHLSNTYRCLARNLQTDKIPADSTIAAVMSLAIHDDLRGQPARSKVHIDALQKMVQIRGGITEFLPRDHYMIHKICRADIEYALQLGCTPRFYRDEFPRELIRSMSHKLISQNQPLKSADDIQDPVLKGVTADLISVSRLVGNDRSRFKFKPYAYQEILISVSYRLLRRHPVPYYGYENSGENALHLALLAWTTTLIFQHGRVQRLTYGLLARELHRAIQETSNTGSVRQATLLWLLFVGGISVFGNPYKAWLMPQIQACLIALQINSWQDVRDILTRLPWIEAVHNRSGEAVWLAVSASEQAT</sequence>